<dbReference type="RefSeq" id="WP_126422563.1">
    <property type="nucleotide sequence ID" value="NZ_AP019367.1"/>
</dbReference>
<dbReference type="GO" id="GO:0010181">
    <property type="term" value="F:FMN binding"/>
    <property type="evidence" value="ECO:0007669"/>
    <property type="project" value="InterPro"/>
</dbReference>
<dbReference type="Proteomes" id="UP000273154">
    <property type="component" value="Chromosome"/>
</dbReference>
<keyword evidence="3" id="KW-1185">Reference proteome</keyword>
<dbReference type="EMBL" id="AP019367">
    <property type="protein sequence ID" value="BBH50607.1"/>
    <property type="molecule type" value="Genomic_DNA"/>
</dbReference>
<dbReference type="NCBIfam" id="NF045594">
    <property type="entry name" value="flavodox_BilS"/>
    <property type="match status" value="1"/>
</dbReference>
<proteinExistence type="predicted"/>
<dbReference type="Pfam" id="PF12641">
    <property type="entry name" value="Flavodoxin_3"/>
    <property type="match status" value="1"/>
</dbReference>
<dbReference type="Gene3D" id="3.40.50.360">
    <property type="match status" value="1"/>
</dbReference>
<dbReference type="AlphaFoldDB" id="A0A3G9JYM3"/>
<sequence length="175" mass="18913">MNYSIVFSSQTGNTELVARRIRKTLGEEGCTYFGTPADAPAGTTHADVVFVGSWTDKGTASADVLAFLGMLDHARVFLFGTCGYGESEEYFNAILSRIREELPDSCEVVGSFMCQGKMGEAVLDRYRTMLAEAEAGSPEAKRAAMLIKNFEVARSHPNTDDLRALDVALRAAGLA</sequence>
<dbReference type="InterPro" id="IPR008254">
    <property type="entry name" value="Flavodoxin/NO_synth"/>
</dbReference>
<name>A0A3G9JYM3_9ACTN</name>
<reference evidence="3" key="1">
    <citation type="submission" date="2018-11" db="EMBL/GenBank/DDBJ databases">
        <title>Comparative genomics of Parolsenella catena and Libanicoccus massiliensis: Reclassification of Libanicoccus massiliensis as Parolsenella massiliensis comb. nov.</title>
        <authorList>
            <person name="Sakamoto M."/>
            <person name="Ikeyama N."/>
            <person name="Murakami T."/>
            <person name="Mori H."/>
            <person name="Yuki M."/>
            <person name="Ohkuma M."/>
        </authorList>
    </citation>
    <scope>NUCLEOTIDE SEQUENCE [LARGE SCALE GENOMIC DNA]</scope>
    <source>
        <strain evidence="3">JCM 31932</strain>
    </source>
</reference>
<dbReference type="InterPro" id="IPR001226">
    <property type="entry name" value="Flavodoxin_CS"/>
</dbReference>
<dbReference type="SUPFAM" id="SSF52218">
    <property type="entry name" value="Flavoproteins"/>
    <property type="match status" value="1"/>
</dbReference>
<accession>A0A3G9JYM3</accession>
<feature type="domain" description="Flavodoxin-like" evidence="1">
    <location>
        <begin position="5"/>
        <end position="166"/>
    </location>
</feature>
<dbReference type="OrthoDB" id="307208at2"/>
<dbReference type="GeneID" id="88849330"/>
<evidence type="ECO:0000313" key="3">
    <source>
        <dbReference type="Proteomes" id="UP000273154"/>
    </source>
</evidence>
<organism evidence="2 3">
    <name type="scientific">Parolsenella catena</name>
    <dbReference type="NCBI Taxonomy" id="2003188"/>
    <lineage>
        <taxon>Bacteria</taxon>
        <taxon>Bacillati</taxon>
        <taxon>Actinomycetota</taxon>
        <taxon>Coriobacteriia</taxon>
        <taxon>Coriobacteriales</taxon>
        <taxon>Atopobiaceae</taxon>
        <taxon>Parolsenella</taxon>
    </lineage>
</organism>
<dbReference type="InterPro" id="IPR029039">
    <property type="entry name" value="Flavoprotein-like_sf"/>
</dbReference>
<dbReference type="InterPro" id="IPR054633">
    <property type="entry name" value="BilS"/>
</dbReference>
<dbReference type="GO" id="GO:0009055">
    <property type="term" value="F:electron transfer activity"/>
    <property type="evidence" value="ECO:0007669"/>
    <property type="project" value="InterPro"/>
</dbReference>
<dbReference type="KEGG" id="pcat:Pcatena_11940"/>
<dbReference type="PROSITE" id="PS00201">
    <property type="entry name" value="FLAVODOXIN"/>
    <property type="match status" value="1"/>
</dbReference>
<gene>
    <name evidence="2" type="ORF">Pcatena_11940</name>
</gene>
<evidence type="ECO:0000313" key="2">
    <source>
        <dbReference type="EMBL" id="BBH50607.1"/>
    </source>
</evidence>
<evidence type="ECO:0000259" key="1">
    <source>
        <dbReference type="Pfam" id="PF12641"/>
    </source>
</evidence>
<protein>
    <recommendedName>
        <fullName evidence="1">Flavodoxin-like domain-containing protein</fullName>
    </recommendedName>
</protein>